<dbReference type="InterPro" id="IPR036259">
    <property type="entry name" value="MFS_trans_sf"/>
</dbReference>
<feature type="transmembrane region" description="Helical" evidence="6">
    <location>
        <begin position="766"/>
        <end position="786"/>
    </location>
</feature>
<dbReference type="PANTHER" id="PTHR43791">
    <property type="entry name" value="PERMEASE-RELATED"/>
    <property type="match status" value="1"/>
</dbReference>
<gene>
    <name evidence="7" type="ORF">ABL_09144</name>
</gene>
<sequence length="1037" mass="117176">MSDKEALGPPTKSALHSEEWHPNIVVGVDFGMTHTGVAYSYGPEWPPPKTIQRWPGKLPGELANKVPTCITYSSDSKSVSHWGFQCDIDNSEAETKEFFKLHLAPQYARDGGPSLTEAQKWFQDYIQCIYRHVVSYFETTIPQFVMQRVEFIFSVPTTWKDVRMVEEIRRLLMQVIDARNPNHRACIGLTEAEAAAVYAGNEHYGRDDTILVCDSGGGTTDVNVLKLLSAQGEPTQLAQLGHVEGHPIGSVFIDREINRLMCKRLEVIKQHLKSSPNTTAWRMTFGRFQRYKCAFGTEATVTPWLKLDVPGLDPNLDFPEVGIFNGQMQIAWEDIQKSFDSKVEGIFQLIDAHIQQLQAQGSNDDIKYLVLSGGLGSSPYVRQRLQERYNSFNKATQTGGMQVLMADEPQLVVVHGLVMDRIQQLKRGILTFGFRCAPVSYGIICHKVYNRDIHVGERVQMDVRDKRLYALDQIDWLVVKGRPIPPTGVTKEFHLRTDVGLEAGIHNVEIVMSTELPARLPRSLCHEGWQTVCNLDIATDNVDKKLKNRHWYSSKPAFWRTSFETYLSILHDTFSRAMATKHDEYPLDDRDSKIIVENLEDVSYPEHSLAQFPLLREKTPTELEHLDKAVLKKLDYYFLPCVTMMLLMSYLDRINVSNARLAGMQDDLHMSDTEWSAGISLFYVGYIISQIPASVFIAKGKPSIIFPCIMLSWSAVTICMPALTSAWGFCLCRFLVGVTEGPFIPAVSLMTSSWYTKKESPLRMGIWHAGNIISNVFSGLLAAAILTNMDGIAHLRAWQWFILLEGIVSILVALIAFWFLPNFPDNTSRRWFSEEEAEMAKYRQFVSAGGIHEDDDGGRWTGVWLAVKDPFTWLFSAMHFALIIAQSFKDFFPSIVATLNFSEVETYLVQAPPWVIAYIATLILSWSCGRFLKHCWHIVIPMLITLAGTVIMISTLNIGARYFSFILLCTGPFVGLNIQISWETSVVPRPRTKRAALVAIANCVSSVSHWFTPYFFLTSQEPSVALFGDAVVVCQEE</sequence>
<dbReference type="VEuPathDB" id="FungiDB:An12g01630"/>
<feature type="transmembrane region" description="Helical" evidence="6">
    <location>
        <begin position="798"/>
        <end position="820"/>
    </location>
</feature>
<dbReference type="CDD" id="cd10170">
    <property type="entry name" value="ASKHA_NBD_HSP70"/>
    <property type="match status" value="1"/>
</dbReference>
<feature type="transmembrane region" description="Helical" evidence="6">
    <location>
        <begin position="962"/>
        <end position="982"/>
    </location>
</feature>
<proteinExistence type="predicted"/>
<dbReference type="Gene3D" id="3.90.640.10">
    <property type="entry name" value="Actin, Chain A, domain 4"/>
    <property type="match status" value="1"/>
</dbReference>
<keyword evidence="2" id="KW-0813">Transport</keyword>
<dbReference type="VEuPathDB" id="FungiDB:M747DRAFT_350599"/>
<dbReference type="VEuPathDB" id="FungiDB:ASPNIDRAFT2_1102877"/>
<dbReference type="PaxDb" id="5061-CADANGAP00009432"/>
<dbReference type="EMBL" id="BCMY01000021">
    <property type="protein sequence ID" value="GAQ46483.1"/>
    <property type="molecule type" value="Genomic_DNA"/>
</dbReference>
<keyword evidence="3 6" id="KW-0812">Transmembrane</keyword>
<dbReference type="VEuPathDB" id="FungiDB:ASPNIDRAFT2_1084265"/>
<evidence type="ECO:0000313" key="8">
    <source>
        <dbReference type="Proteomes" id="UP000068243"/>
    </source>
</evidence>
<evidence type="ECO:0000256" key="1">
    <source>
        <dbReference type="ARBA" id="ARBA00004141"/>
    </source>
</evidence>
<dbReference type="GO" id="GO:0022857">
    <property type="term" value="F:transmembrane transporter activity"/>
    <property type="evidence" value="ECO:0007669"/>
    <property type="project" value="InterPro"/>
</dbReference>
<comment type="caution">
    <text evidence="7">The sequence shown here is derived from an EMBL/GenBank/DDBJ whole genome shotgun (WGS) entry which is preliminary data.</text>
</comment>
<feature type="transmembrane region" description="Helical" evidence="6">
    <location>
        <begin position="994"/>
        <end position="1016"/>
    </location>
</feature>
<feature type="transmembrane region" description="Helical" evidence="6">
    <location>
        <begin position="938"/>
        <end position="956"/>
    </location>
</feature>
<dbReference type="OrthoDB" id="2394218at2759"/>
<dbReference type="Gene3D" id="3.30.420.40">
    <property type="match status" value="2"/>
</dbReference>
<evidence type="ECO:0000256" key="4">
    <source>
        <dbReference type="ARBA" id="ARBA00022989"/>
    </source>
</evidence>
<dbReference type="FunFam" id="1.20.1250.20:FF:000057">
    <property type="entry name" value="MFS general substrate transporter"/>
    <property type="match status" value="1"/>
</dbReference>
<dbReference type="InterPro" id="IPR011701">
    <property type="entry name" value="MFS"/>
</dbReference>
<evidence type="ECO:0000313" key="7">
    <source>
        <dbReference type="EMBL" id="GAQ46483.1"/>
    </source>
</evidence>
<organism evidence="7 8">
    <name type="scientific">Aspergillus niger</name>
    <dbReference type="NCBI Taxonomy" id="5061"/>
    <lineage>
        <taxon>Eukaryota</taxon>
        <taxon>Fungi</taxon>
        <taxon>Dikarya</taxon>
        <taxon>Ascomycota</taxon>
        <taxon>Pezizomycotina</taxon>
        <taxon>Eurotiomycetes</taxon>
        <taxon>Eurotiomycetidae</taxon>
        <taxon>Eurotiales</taxon>
        <taxon>Aspergillaceae</taxon>
        <taxon>Aspergillus</taxon>
        <taxon>Aspergillus subgen. Circumdati</taxon>
    </lineage>
</organism>
<feature type="transmembrane region" description="Helical" evidence="6">
    <location>
        <begin position="675"/>
        <end position="697"/>
    </location>
</feature>
<accession>A0A100ISH1</accession>
<evidence type="ECO:0000256" key="3">
    <source>
        <dbReference type="ARBA" id="ARBA00022692"/>
    </source>
</evidence>
<evidence type="ECO:0008006" key="9">
    <source>
        <dbReference type="Google" id="ProtNLM"/>
    </source>
</evidence>
<dbReference type="Gene3D" id="1.20.1250.20">
    <property type="entry name" value="MFS general substrate transporter like domains"/>
    <property type="match status" value="1"/>
</dbReference>
<dbReference type="SUPFAM" id="SSF53067">
    <property type="entry name" value="Actin-like ATPase domain"/>
    <property type="match status" value="1"/>
</dbReference>
<dbReference type="VEuPathDB" id="FungiDB:M747DRAFT_370103"/>
<dbReference type="VEuPathDB" id="FungiDB:ATCC64974_40320"/>
<evidence type="ECO:0000256" key="5">
    <source>
        <dbReference type="ARBA" id="ARBA00023136"/>
    </source>
</evidence>
<dbReference type="InterPro" id="IPR043129">
    <property type="entry name" value="ATPase_NBD"/>
</dbReference>
<feature type="transmembrane region" description="Helical" evidence="6">
    <location>
        <begin position="704"/>
        <end position="728"/>
    </location>
</feature>
<dbReference type="SUPFAM" id="SSF103473">
    <property type="entry name" value="MFS general substrate transporter"/>
    <property type="match status" value="1"/>
</dbReference>
<comment type="subcellular location">
    <subcellularLocation>
        <location evidence="1">Membrane</location>
        <topology evidence="1">Multi-pass membrane protein</topology>
    </subcellularLocation>
</comment>
<evidence type="ECO:0000256" key="6">
    <source>
        <dbReference type="SAM" id="Phobius"/>
    </source>
</evidence>
<name>A0A100ISH1_ASPNG</name>
<dbReference type="Pfam" id="PF07690">
    <property type="entry name" value="MFS_1"/>
    <property type="match status" value="1"/>
</dbReference>
<feature type="transmembrane region" description="Helical" evidence="6">
    <location>
        <begin position="908"/>
        <end position="926"/>
    </location>
</feature>
<dbReference type="Proteomes" id="UP000068243">
    <property type="component" value="Unassembled WGS sequence"/>
</dbReference>
<dbReference type="GO" id="GO:0016020">
    <property type="term" value="C:membrane"/>
    <property type="evidence" value="ECO:0007669"/>
    <property type="project" value="UniProtKB-SubCell"/>
</dbReference>
<keyword evidence="4 6" id="KW-1133">Transmembrane helix</keyword>
<dbReference type="VEuPathDB" id="FungiDB:ATCC64974_40310"/>
<keyword evidence="5 6" id="KW-0472">Membrane</keyword>
<dbReference type="AlphaFoldDB" id="A0A100ISH1"/>
<dbReference type="VEuPathDB" id="FungiDB:An12g01620"/>
<reference evidence="8" key="1">
    <citation type="journal article" date="2016" name="Genome Announc.">
        <title>Draft genome sequence of Aspergillus niger strain An76.</title>
        <authorList>
            <person name="Gong W."/>
            <person name="Cheng Z."/>
            <person name="Zhang H."/>
            <person name="Liu L."/>
            <person name="Gao P."/>
            <person name="Wang L."/>
        </authorList>
    </citation>
    <scope>NUCLEOTIDE SEQUENCE [LARGE SCALE GENOMIC DNA]</scope>
    <source>
        <strain evidence="8">An76</strain>
    </source>
</reference>
<evidence type="ECO:0000256" key="2">
    <source>
        <dbReference type="ARBA" id="ARBA00022448"/>
    </source>
</evidence>
<protein>
    <recommendedName>
        <fullName evidence="9">Major facilitator superfamily (MFS) profile domain-containing protein</fullName>
    </recommendedName>
</protein>
<dbReference type="PANTHER" id="PTHR43791:SF13">
    <property type="entry name" value="MAJOR FACILITATOR SUPERFAMILY (MFS) PROFILE DOMAIN-CONTAINING PROTEIN"/>
    <property type="match status" value="1"/>
</dbReference>